<comment type="caution">
    <text evidence="1">The sequence shown here is derived from an EMBL/GenBank/DDBJ whole genome shotgun (WGS) entry which is preliminary data.</text>
</comment>
<protein>
    <submittedName>
        <fullName evidence="1">Uncharacterized protein</fullName>
    </submittedName>
</protein>
<reference evidence="1" key="1">
    <citation type="submission" date="2022-08" db="EMBL/GenBank/DDBJ databases">
        <title>Genome Sequence of Pycnoporus sanguineus.</title>
        <authorList>
            <person name="Buettner E."/>
        </authorList>
    </citation>
    <scope>NUCLEOTIDE SEQUENCE</scope>
    <source>
        <strain evidence="1">CG-C14</strain>
    </source>
</reference>
<keyword evidence="2" id="KW-1185">Reference proteome</keyword>
<dbReference type="Proteomes" id="UP001144978">
    <property type="component" value="Unassembled WGS sequence"/>
</dbReference>
<accession>A0ACC1PT37</accession>
<sequence>MAYGKSPILTFRNISSHPDEPTSTILEMPSNLPKPSYTGALVVSVSTEIEAPIEKVWEVLLDFPRYKEWNSFVRSQVITDKNKKPLEDQTPAEGKYLLMQVHIPPTMDDTISTTSAFERITHIQPEQHRIAWKNLLPSWFVRAERWQALSTNEAGKTVYETREVFGGIGAYLIKWFIGAKLVKSFEAMAEGLKAYAET</sequence>
<name>A0ACC1PT37_9APHY</name>
<dbReference type="EMBL" id="JANSHE010001609">
    <property type="protein sequence ID" value="KAJ3001874.1"/>
    <property type="molecule type" value="Genomic_DNA"/>
</dbReference>
<evidence type="ECO:0000313" key="1">
    <source>
        <dbReference type="EMBL" id="KAJ3001874.1"/>
    </source>
</evidence>
<gene>
    <name evidence="1" type="ORF">NUW54_g6162</name>
</gene>
<evidence type="ECO:0000313" key="2">
    <source>
        <dbReference type="Proteomes" id="UP001144978"/>
    </source>
</evidence>
<organism evidence="1 2">
    <name type="scientific">Trametes sanguinea</name>
    <dbReference type="NCBI Taxonomy" id="158606"/>
    <lineage>
        <taxon>Eukaryota</taxon>
        <taxon>Fungi</taxon>
        <taxon>Dikarya</taxon>
        <taxon>Basidiomycota</taxon>
        <taxon>Agaricomycotina</taxon>
        <taxon>Agaricomycetes</taxon>
        <taxon>Polyporales</taxon>
        <taxon>Polyporaceae</taxon>
        <taxon>Trametes</taxon>
    </lineage>
</organism>
<proteinExistence type="predicted"/>